<keyword evidence="15" id="KW-0119">Carbohydrate metabolism</keyword>
<evidence type="ECO:0000256" key="4">
    <source>
        <dbReference type="ARBA" id="ARBA00010941"/>
    </source>
</evidence>
<evidence type="ECO:0000259" key="22">
    <source>
        <dbReference type="Pfam" id="PF18913"/>
    </source>
</evidence>
<evidence type="ECO:0000256" key="10">
    <source>
        <dbReference type="ARBA" id="ARBA00022723"/>
    </source>
</evidence>
<evidence type="ECO:0000256" key="2">
    <source>
        <dbReference type="ARBA" id="ARBA00004229"/>
    </source>
</evidence>
<reference evidence="23 24" key="1">
    <citation type="submission" date="2014-11" db="EMBL/GenBank/DDBJ databases">
        <authorList>
            <person name="Zhu J."/>
            <person name="Qi W."/>
            <person name="Song R."/>
        </authorList>
    </citation>
    <scope>NUCLEOTIDE SEQUENCE [LARGE SCALE GENOMIC DNA]</scope>
</reference>
<comment type="cofactor">
    <cofactor evidence="1">
        <name>Mg(2+)</name>
        <dbReference type="ChEBI" id="CHEBI:18420"/>
    </cofactor>
</comment>
<dbReference type="GO" id="GO:0030388">
    <property type="term" value="P:fructose 1,6-bisphosphate metabolic process"/>
    <property type="evidence" value="ECO:0007669"/>
    <property type="project" value="TreeGrafter"/>
</dbReference>
<sequence>MWALLSSVALLLVVRSGHALTGRTAFAPAAPLTPRGGTSASVVRRAHVRRGVRMEGETLDQWMTAQNISPSLQSTLTALFAACKEIGYKVRTASCNKISCFNQFGDEQLAVDVLANKILFDQFEACDNIATASSEEEPIEKDVGGRADDVYSVAFDPLDGSSIVDTNFAVGTIFGVWPGTKLTGIKGSEMVAGGLCTYGPRTSMSIAIDGVEGAHEFLLVDDYTGLHGSWVHAATFTAIDSGKLFAPGNLRATQDNPGYNELFNYWLGNKYQLRYTGGMVPDVNQLLIKGKGVYVTPSSPSCPSKLRLLYEVAPLGYLIEKGGGMSSDGEKSVLEIPITTTDVRTQCAYGSEEEVERFNTLVGTKYAAALTPAA</sequence>
<keyword evidence="12" id="KW-0460">Magnesium</keyword>
<feature type="domain" description="Fructose-1-6-bisphosphatase class 1 C-terminal" evidence="22">
    <location>
        <begin position="241"/>
        <end position="361"/>
    </location>
</feature>
<dbReference type="FunFam" id="3.30.540.10:FF:000010">
    <property type="entry name" value="Sedoheptulose-1,7-bisphosphatase, chloroplastic"/>
    <property type="match status" value="1"/>
</dbReference>
<dbReference type="OrthoDB" id="10256725at2759"/>
<dbReference type="GO" id="GO:0006000">
    <property type="term" value="P:fructose metabolic process"/>
    <property type="evidence" value="ECO:0007669"/>
    <property type="project" value="TreeGrafter"/>
</dbReference>
<evidence type="ECO:0000256" key="17">
    <source>
        <dbReference type="ARBA" id="ARBA00070639"/>
    </source>
</evidence>
<dbReference type="GO" id="GO:0042132">
    <property type="term" value="F:fructose 1,6-bisphosphate 1-phosphatase activity"/>
    <property type="evidence" value="ECO:0007669"/>
    <property type="project" value="TreeGrafter"/>
</dbReference>
<dbReference type="OMA" id="PKCAIGD"/>
<dbReference type="PhylomeDB" id="A0A0G4GUA4"/>
<comment type="pathway">
    <text evidence="3">Carbohydrate biosynthesis; Calvin cycle.</text>
</comment>
<dbReference type="GO" id="GO:0046872">
    <property type="term" value="F:metal ion binding"/>
    <property type="evidence" value="ECO:0007669"/>
    <property type="project" value="UniProtKB-KW"/>
</dbReference>
<dbReference type="EC" id="3.1.3.37" evidence="6"/>
<dbReference type="GO" id="GO:0006002">
    <property type="term" value="P:fructose 6-phosphate metabolic process"/>
    <property type="evidence" value="ECO:0007669"/>
    <property type="project" value="TreeGrafter"/>
</dbReference>
<keyword evidence="7" id="KW-0150">Chloroplast</keyword>
<dbReference type="Gene3D" id="3.30.540.10">
    <property type="entry name" value="Fructose-1,6-Bisphosphatase, subunit A, domain 1"/>
    <property type="match status" value="1"/>
</dbReference>
<dbReference type="GO" id="GO:0009507">
    <property type="term" value="C:chloroplast"/>
    <property type="evidence" value="ECO:0007669"/>
    <property type="project" value="UniProtKB-SubCell"/>
</dbReference>
<evidence type="ECO:0000256" key="3">
    <source>
        <dbReference type="ARBA" id="ARBA00005215"/>
    </source>
</evidence>
<evidence type="ECO:0000256" key="7">
    <source>
        <dbReference type="ARBA" id="ARBA00022528"/>
    </source>
</evidence>
<dbReference type="Pfam" id="PF18913">
    <property type="entry name" value="FBPase_C"/>
    <property type="match status" value="1"/>
</dbReference>
<comment type="catalytic activity">
    <reaction evidence="16">
        <text>D-sedoheptulose 1,7-bisphosphate + H2O = D-sedoheptulose 7-phosphate + phosphate</text>
        <dbReference type="Rhea" id="RHEA:17461"/>
        <dbReference type="ChEBI" id="CHEBI:15377"/>
        <dbReference type="ChEBI" id="CHEBI:43474"/>
        <dbReference type="ChEBI" id="CHEBI:57483"/>
        <dbReference type="ChEBI" id="CHEBI:58335"/>
        <dbReference type="EC" id="3.1.3.37"/>
    </reaction>
</comment>
<dbReference type="InParanoid" id="A0A0G4GUA4"/>
<evidence type="ECO:0000256" key="19">
    <source>
        <dbReference type="ARBA" id="ARBA00082094"/>
    </source>
</evidence>
<evidence type="ECO:0000259" key="21">
    <source>
        <dbReference type="Pfam" id="PF00316"/>
    </source>
</evidence>
<dbReference type="CDD" id="cd00354">
    <property type="entry name" value="FBPase"/>
    <property type="match status" value="1"/>
</dbReference>
<dbReference type="PANTHER" id="PTHR11556">
    <property type="entry name" value="FRUCTOSE-1,6-BISPHOSPHATASE-RELATED"/>
    <property type="match status" value="1"/>
</dbReference>
<dbReference type="Gene3D" id="3.40.190.80">
    <property type="match status" value="1"/>
</dbReference>
<dbReference type="InterPro" id="IPR000146">
    <property type="entry name" value="FBPase_class-1"/>
</dbReference>
<comment type="subcellular location">
    <subcellularLocation>
        <location evidence="2">Plastid</location>
        <location evidence="2">Chloroplast</location>
    </subcellularLocation>
</comment>
<dbReference type="VEuPathDB" id="CryptoDB:Vbra_10343"/>
<dbReference type="GO" id="GO:0006094">
    <property type="term" value="P:gluconeogenesis"/>
    <property type="evidence" value="ECO:0007669"/>
    <property type="project" value="TreeGrafter"/>
</dbReference>
<dbReference type="HAMAP" id="MF_01855">
    <property type="entry name" value="FBPase_class1"/>
    <property type="match status" value="1"/>
</dbReference>
<accession>A0A0G4GUA4</accession>
<evidence type="ECO:0000256" key="20">
    <source>
        <dbReference type="SAM" id="SignalP"/>
    </source>
</evidence>
<keyword evidence="10" id="KW-0479">Metal-binding</keyword>
<evidence type="ECO:0000256" key="14">
    <source>
        <dbReference type="ARBA" id="ARBA00023157"/>
    </source>
</evidence>
<keyword evidence="8" id="KW-0113">Calvin cycle</keyword>
<dbReference type="EMBL" id="CDMY01000821">
    <property type="protein sequence ID" value="CEM34366.1"/>
    <property type="molecule type" value="Genomic_DNA"/>
</dbReference>
<evidence type="ECO:0000256" key="18">
    <source>
        <dbReference type="ARBA" id="ARBA00077067"/>
    </source>
</evidence>
<feature type="signal peptide" evidence="20">
    <location>
        <begin position="1"/>
        <end position="19"/>
    </location>
</feature>
<feature type="domain" description="Fructose-1-6-bisphosphatase class I N-terminal" evidence="21">
    <location>
        <begin position="61"/>
        <end position="221"/>
    </location>
</feature>
<dbReference type="InterPro" id="IPR044015">
    <property type="entry name" value="FBPase_C_dom"/>
</dbReference>
<evidence type="ECO:0000256" key="13">
    <source>
        <dbReference type="ARBA" id="ARBA00022946"/>
    </source>
</evidence>
<protein>
    <recommendedName>
        <fullName evidence="17">Sedoheptulose-1,7-bisphosphatase, chloroplastic</fullName>
        <ecNumber evidence="6">3.1.3.37</ecNumber>
    </recommendedName>
    <alternativeName>
        <fullName evidence="18">SED(1,7)P2ase</fullName>
    </alternativeName>
    <alternativeName>
        <fullName evidence="19">Sedoheptulose bisphosphatase</fullName>
    </alternativeName>
</protein>
<evidence type="ECO:0000256" key="11">
    <source>
        <dbReference type="ARBA" id="ARBA00022801"/>
    </source>
</evidence>
<keyword evidence="13" id="KW-0809">Transit peptide</keyword>
<evidence type="ECO:0000256" key="5">
    <source>
        <dbReference type="ARBA" id="ARBA00011738"/>
    </source>
</evidence>
<evidence type="ECO:0000256" key="15">
    <source>
        <dbReference type="ARBA" id="ARBA00023277"/>
    </source>
</evidence>
<dbReference type="PRINTS" id="PR01958">
    <property type="entry name" value="S17BPHPHTASE"/>
</dbReference>
<dbReference type="SUPFAM" id="SSF56655">
    <property type="entry name" value="Carbohydrate phosphatase"/>
    <property type="match status" value="1"/>
</dbReference>
<dbReference type="Proteomes" id="UP000041254">
    <property type="component" value="Unassembled WGS sequence"/>
</dbReference>
<comment type="subunit">
    <text evidence="5">Homodimer.</text>
</comment>
<dbReference type="STRING" id="1169540.A0A0G4GUA4"/>
<dbReference type="AlphaFoldDB" id="A0A0G4GUA4"/>
<evidence type="ECO:0000313" key="23">
    <source>
        <dbReference type="EMBL" id="CEM34366.1"/>
    </source>
</evidence>
<evidence type="ECO:0000256" key="16">
    <source>
        <dbReference type="ARBA" id="ARBA00034040"/>
    </source>
</evidence>
<dbReference type="PANTHER" id="PTHR11556:SF35">
    <property type="entry name" value="SEDOHEPTULOSE-1,7-BISPHOSPHATASE, CHLOROPLASTIC"/>
    <property type="match status" value="1"/>
</dbReference>
<dbReference type="PIRSF" id="PIRSF000904">
    <property type="entry name" value="FBPtase_SBPase"/>
    <property type="match status" value="1"/>
</dbReference>
<keyword evidence="14" id="KW-1015">Disulfide bond</keyword>
<evidence type="ECO:0000256" key="1">
    <source>
        <dbReference type="ARBA" id="ARBA00001946"/>
    </source>
</evidence>
<name>A0A0G4GUA4_VITBC</name>
<dbReference type="InterPro" id="IPR033391">
    <property type="entry name" value="FBPase_N"/>
</dbReference>
<evidence type="ECO:0000256" key="12">
    <source>
        <dbReference type="ARBA" id="ARBA00022842"/>
    </source>
</evidence>
<dbReference type="GO" id="GO:0019253">
    <property type="term" value="P:reductive pentose-phosphate cycle"/>
    <property type="evidence" value="ECO:0007669"/>
    <property type="project" value="UniProtKB-KW"/>
</dbReference>
<evidence type="ECO:0000256" key="9">
    <source>
        <dbReference type="ARBA" id="ARBA00022640"/>
    </source>
</evidence>
<keyword evidence="9" id="KW-0934">Plastid</keyword>
<dbReference type="InterPro" id="IPR023079">
    <property type="entry name" value="SBPase"/>
</dbReference>
<organism evidence="23 24">
    <name type="scientific">Vitrella brassicaformis (strain CCMP3155)</name>
    <dbReference type="NCBI Taxonomy" id="1169540"/>
    <lineage>
        <taxon>Eukaryota</taxon>
        <taxon>Sar</taxon>
        <taxon>Alveolata</taxon>
        <taxon>Colpodellida</taxon>
        <taxon>Vitrellaceae</taxon>
        <taxon>Vitrella</taxon>
    </lineage>
</organism>
<comment type="similarity">
    <text evidence="4">Belongs to the FBPase class 1 family.</text>
</comment>
<evidence type="ECO:0000256" key="8">
    <source>
        <dbReference type="ARBA" id="ARBA00022567"/>
    </source>
</evidence>
<dbReference type="GO" id="GO:0005986">
    <property type="term" value="P:sucrose biosynthetic process"/>
    <property type="evidence" value="ECO:0007669"/>
    <property type="project" value="TreeGrafter"/>
</dbReference>
<proteinExistence type="inferred from homology"/>
<dbReference type="GO" id="GO:0050278">
    <property type="term" value="F:sedoheptulose-bisphosphatase activity"/>
    <property type="evidence" value="ECO:0007669"/>
    <property type="project" value="UniProtKB-EC"/>
</dbReference>
<evidence type="ECO:0000313" key="24">
    <source>
        <dbReference type="Proteomes" id="UP000041254"/>
    </source>
</evidence>
<keyword evidence="11" id="KW-0378">Hydrolase</keyword>
<evidence type="ECO:0000256" key="6">
    <source>
        <dbReference type="ARBA" id="ARBA00013045"/>
    </source>
</evidence>
<dbReference type="Pfam" id="PF00316">
    <property type="entry name" value="FBPase"/>
    <property type="match status" value="1"/>
</dbReference>
<feature type="chain" id="PRO_5005190501" description="Sedoheptulose-1,7-bisphosphatase, chloroplastic" evidence="20">
    <location>
        <begin position="20"/>
        <end position="374"/>
    </location>
</feature>
<gene>
    <name evidence="23" type="ORF">Vbra_10343</name>
</gene>
<keyword evidence="24" id="KW-1185">Reference proteome</keyword>
<keyword evidence="20" id="KW-0732">Signal</keyword>
<dbReference type="FunFam" id="3.40.190.80:FF:000008">
    <property type="entry name" value="Sedoheptulose-1,7-bisphosphatase, chloroplastic"/>
    <property type="match status" value="1"/>
</dbReference>